<feature type="region of interest" description="Disordered" evidence="1">
    <location>
        <begin position="66"/>
        <end position="86"/>
    </location>
</feature>
<evidence type="ECO:0000313" key="4">
    <source>
        <dbReference type="EMBL" id="MBO1267716.1"/>
    </source>
</evidence>
<accession>A0A939HH05</accession>
<keyword evidence="2" id="KW-0472">Membrane</keyword>
<feature type="transmembrane region" description="Helical" evidence="2">
    <location>
        <begin position="171"/>
        <end position="192"/>
    </location>
</feature>
<protein>
    <recommendedName>
        <fullName evidence="6">LPXTG cell wall anchor domain-containing protein</fullName>
    </recommendedName>
</protein>
<evidence type="ECO:0000313" key="5">
    <source>
        <dbReference type="Proteomes" id="UP000664164"/>
    </source>
</evidence>
<feature type="region of interest" description="Disordered" evidence="1">
    <location>
        <begin position="128"/>
        <end position="147"/>
    </location>
</feature>
<dbReference type="Proteomes" id="UP000664164">
    <property type="component" value="Unassembled WGS sequence"/>
</dbReference>
<keyword evidence="3" id="KW-0732">Signal</keyword>
<proteinExistence type="predicted"/>
<sequence>MKKTIAALALAGTIALTGTAPAVAATYPAPGNEQGTVSDGTIARGESITFSGSGYIAGEPINITFQRNGGQKDSNGERPAPSNFSISADSTGAFSTTITFMDSGKYLISAVGTTSGNTRWAVVVVNNGNHDDNDDNSGRGKGEAFSGKTVSSVTAAGTATGQANTGADSSLVLWSVVGAGALAAGAASVAVVRRRAKDAGAQA</sequence>
<organism evidence="4 5">
    <name type="scientific">Arthrobacter cavernae</name>
    <dbReference type="NCBI Taxonomy" id="2817681"/>
    <lineage>
        <taxon>Bacteria</taxon>
        <taxon>Bacillati</taxon>
        <taxon>Actinomycetota</taxon>
        <taxon>Actinomycetes</taxon>
        <taxon>Micrococcales</taxon>
        <taxon>Micrococcaceae</taxon>
        <taxon>Arthrobacter</taxon>
    </lineage>
</organism>
<name>A0A939HH05_9MICC</name>
<feature type="signal peptide" evidence="3">
    <location>
        <begin position="1"/>
        <end position="24"/>
    </location>
</feature>
<keyword evidence="2" id="KW-1133">Transmembrane helix</keyword>
<feature type="chain" id="PRO_5037091459" description="LPXTG cell wall anchor domain-containing protein" evidence="3">
    <location>
        <begin position="25"/>
        <end position="203"/>
    </location>
</feature>
<keyword evidence="5" id="KW-1185">Reference proteome</keyword>
<dbReference type="RefSeq" id="WP_207615514.1">
    <property type="nucleotide sequence ID" value="NZ_JAFNLL010000012.1"/>
</dbReference>
<dbReference type="AlphaFoldDB" id="A0A939HH05"/>
<dbReference type="EMBL" id="JAFNLL010000012">
    <property type="protein sequence ID" value="MBO1267716.1"/>
    <property type="molecule type" value="Genomic_DNA"/>
</dbReference>
<evidence type="ECO:0000256" key="1">
    <source>
        <dbReference type="SAM" id="MobiDB-lite"/>
    </source>
</evidence>
<comment type="caution">
    <text evidence="4">The sequence shown here is derived from an EMBL/GenBank/DDBJ whole genome shotgun (WGS) entry which is preliminary data.</text>
</comment>
<keyword evidence="2" id="KW-0812">Transmembrane</keyword>
<evidence type="ECO:0000256" key="3">
    <source>
        <dbReference type="SAM" id="SignalP"/>
    </source>
</evidence>
<gene>
    <name evidence="4" type="ORF">J1902_06925</name>
</gene>
<evidence type="ECO:0000256" key="2">
    <source>
        <dbReference type="SAM" id="Phobius"/>
    </source>
</evidence>
<reference evidence="4" key="1">
    <citation type="submission" date="2021-03" db="EMBL/GenBank/DDBJ databases">
        <title>A new species, PO-11, isolated from a karst cave deposit.</title>
        <authorList>
            <person name="Zhaoxiaoyong W."/>
        </authorList>
    </citation>
    <scope>NUCLEOTIDE SEQUENCE</scope>
    <source>
        <strain evidence="4">PO-11</strain>
    </source>
</reference>
<evidence type="ECO:0008006" key="6">
    <source>
        <dbReference type="Google" id="ProtNLM"/>
    </source>
</evidence>